<dbReference type="Proteomes" id="UP000245783">
    <property type="component" value="Unassembled WGS sequence"/>
</dbReference>
<feature type="region of interest" description="Disordered" evidence="1">
    <location>
        <begin position="242"/>
        <end position="268"/>
    </location>
</feature>
<dbReference type="OrthoDB" id="10257948at2759"/>
<dbReference type="PANTHER" id="PTHR21148">
    <property type="entry name" value="THIOREDOXIN DOMAIN-CONTAINING PROTEIN 9"/>
    <property type="match status" value="1"/>
</dbReference>
<name>A0A316VY04_9BASI</name>
<dbReference type="CDD" id="cd02989">
    <property type="entry name" value="Phd_like_TxnDC9"/>
    <property type="match status" value="1"/>
</dbReference>
<reference evidence="2 3" key="1">
    <citation type="journal article" date="2018" name="Mol. Biol. Evol.">
        <title>Broad Genomic Sampling Reveals a Smut Pathogenic Ancestry of the Fungal Clade Ustilaginomycotina.</title>
        <authorList>
            <person name="Kijpornyongpan T."/>
            <person name="Mondo S.J."/>
            <person name="Barry K."/>
            <person name="Sandor L."/>
            <person name="Lee J."/>
            <person name="Lipzen A."/>
            <person name="Pangilinan J."/>
            <person name="LaButti K."/>
            <person name="Hainaut M."/>
            <person name="Henrissat B."/>
            <person name="Grigoriev I.V."/>
            <person name="Spatafora J.W."/>
            <person name="Aime M.C."/>
        </authorList>
    </citation>
    <scope>NUCLEOTIDE SEQUENCE [LARGE SCALE GENOMIC DNA]</scope>
    <source>
        <strain evidence="2 3">MCA 4658</strain>
    </source>
</reference>
<dbReference type="RefSeq" id="XP_025369499.1">
    <property type="nucleotide sequence ID" value="XM_025510335.1"/>
</dbReference>
<evidence type="ECO:0000256" key="1">
    <source>
        <dbReference type="SAM" id="MobiDB-lite"/>
    </source>
</evidence>
<dbReference type="InParanoid" id="A0A316VY04"/>
<protein>
    <submittedName>
        <fullName evidence="2">Thioredoxin-like protein</fullName>
    </submittedName>
</protein>
<feature type="compositionally biased region" description="Pro residues" evidence="1">
    <location>
        <begin position="1"/>
        <end position="19"/>
    </location>
</feature>
<feature type="compositionally biased region" description="Acidic residues" evidence="1">
    <location>
        <begin position="71"/>
        <end position="81"/>
    </location>
</feature>
<evidence type="ECO:0000313" key="2">
    <source>
        <dbReference type="EMBL" id="PWN42339.1"/>
    </source>
</evidence>
<dbReference type="AlphaFoldDB" id="A0A316VY04"/>
<dbReference type="SUPFAM" id="SSF52833">
    <property type="entry name" value="Thioredoxin-like"/>
    <property type="match status" value="1"/>
</dbReference>
<gene>
    <name evidence="2" type="ORF">IE81DRAFT_139127</name>
</gene>
<organism evidence="2 3">
    <name type="scientific">Ceraceosorus guamensis</name>
    <dbReference type="NCBI Taxonomy" id="1522189"/>
    <lineage>
        <taxon>Eukaryota</taxon>
        <taxon>Fungi</taxon>
        <taxon>Dikarya</taxon>
        <taxon>Basidiomycota</taxon>
        <taxon>Ustilaginomycotina</taxon>
        <taxon>Exobasidiomycetes</taxon>
        <taxon>Ceraceosorales</taxon>
        <taxon>Ceraceosoraceae</taxon>
        <taxon>Ceraceosorus</taxon>
    </lineage>
</organism>
<sequence length="268" mass="29406">MSTPLPDPSSLPAPIPPAPGSSANEAGPSGPTYHPSFSSNSDDHAQVVPSIHADGAGRGHRSRVGARREDDPDEDEEEDDDDIFEQLEQEADSLSGEWKEKRMRQMREEAAQKALFAQSSDAHGKFTEPSSEKDLMRQLAENDGVVVHFYKADFKRCGIVDRHLDFLAPLHPRTLFLKISVFNSPFLVHKLSIQTLPCIVLFGSGGKVLDQIVGFEDLGNKDEFGTGVLEWRLGRAGILTPRAKQQASQPVLGFGSTNSSRANDDDWD</sequence>
<dbReference type="EMBL" id="KZ819381">
    <property type="protein sequence ID" value="PWN42339.1"/>
    <property type="molecule type" value="Genomic_DNA"/>
</dbReference>
<dbReference type="FunCoup" id="A0A316VY04">
    <property type="interactions" value="633"/>
</dbReference>
<dbReference type="GeneID" id="37032205"/>
<evidence type="ECO:0000313" key="3">
    <source>
        <dbReference type="Proteomes" id="UP000245783"/>
    </source>
</evidence>
<feature type="compositionally biased region" description="Polar residues" evidence="1">
    <location>
        <begin position="243"/>
        <end position="261"/>
    </location>
</feature>
<keyword evidence="3" id="KW-1185">Reference proteome</keyword>
<dbReference type="STRING" id="1522189.A0A316VY04"/>
<accession>A0A316VY04</accession>
<dbReference type="InterPro" id="IPR036249">
    <property type="entry name" value="Thioredoxin-like_sf"/>
</dbReference>
<feature type="region of interest" description="Disordered" evidence="1">
    <location>
        <begin position="1"/>
        <end position="81"/>
    </location>
</feature>
<dbReference type="Gene3D" id="3.40.30.10">
    <property type="entry name" value="Glutaredoxin"/>
    <property type="match status" value="1"/>
</dbReference>
<proteinExistence type="predicted"/>